<dbReference type="GO" id="GO:0051287">
    <property type="term" value="F:NAD binding"/>
    <property type="evidence" value="ECO:0007669"/>
    <property type="project" value="InterPro"/>
</dbReference>
<gene>
    <name evidence="6" type="primary">nuoD</name>
    <name evidence="9" type="ORF">GGP61_001071</name>
    <name evidence="10" type="ORF">GGP83_001070</name>
    <name evidence="11" type="ORF">GGQ01_000718</name>
</gene>
<comment type="function">
    <text evidence="1 6">NDH-1 shuttles electrons from NADH, via FMN and iron-sulfur (Fe-S) centers, to quinones in the respiratory chain. The immediate electron acceptor for the enzyme in this species is believed to be ubiquinone. Couples the redox reaction to proton translocation (for every two electrons transferred, four hydrogen ions are translocated across the cytoplasmic membrane), and thus conserves the redox energy in a proton gradient.</text>
</comment>
<accession>A0A9X2UJ44</accession>
<keyword evidence="6" id="KW-1003">Cell membrane</keyword>
<dbReference type="EMBL" id="JANUAE010000003">
    <property type="protein sequence ID" value="MCS3709468.1"/>
    <property type="molecule type" value="Genomic_DNA"/>
</dbReference>
<keyword evidence="6" id="KW-0472">Membrane</keyword>
<dbReference type="InterPro" id="IPR022885">
    <property type="entry name" value="NDH1_su_D/H"/>
</dbReference>
<comment type="similarity">
    <text evidence="2 6 7">Belongs to the complex I 49 kDa subunit family.</text>
</comment>
<dbReference type="GO" id="GO:0050136">
    <property type="term" value="F:NADH dehydrogenase (quinone) (non-electrogenic) activity"/>
    <property type="evidence" value="ECO:0007669"/>
    <property type="project" value="UniProtKB-UniRule"/>
</dbReference>
<evidence type="ECO:0000256" key="1">
    <source>
        <dbReference type="ARBA" id="ARBA00002378"/>
    </source>
</evidence>
<dbReference type="GO" id="GO:0048038">
    <property type="term" value="F:quinone binding"/>
    <property type="evidence" value="ECO:0007669"/>
    <property type="project" value="UniProtKB-KW"/>
</dbReference>
<keyword evidence="4 6" id="KW-1278">Translocase</keyword>
<dbReference type="PROSITE" id="PS00535">
    <property type="entry name" value="COMPLEX1_49K"/>
    <property type="match status" value="1"/>
</dbReference>
<keyword evidence="5 6" id="KW-0520">NAD</keyword>
<dbReference type="RefSeq" id="WP_103016502.1">
    <property type="nucleotide sequence ID" value="NZ_CALTSI010000042.1"/>
</dbReference>
<organism evidence="11 12">
    <name type="scientific">Salinibacter ruber</name>
    <dbReference type="NCBI Taxonomy" id="146919"/>
    <lineage>
        <taxon>Bacteria</taxon>
        <taxon>Pseudomonadati</taxon>
        <taxon>Rhodothermota</taxon>
        <taxon>Rhodothermia</taxon>
        <taxon>Rhodothermales</taxon>
        <taxon>Salinibacteraceae</taxon>
        <taxon>Salinibacter</taxon>
    </lineage>
</organism>
<comment type="catalytic activity">
    <reaction evidence="6">
        <text>a quinone + NADH + 5 H(+)(in) = a quinol + NAD(+) + 4 H(+)(out)</text>
        <dbReference type="Rhea" id="RHEA:57888"/>
        <dbReference type="ChEBI" id="CHEBI:15378"/>
        <dbReference type="ChEBI" id="CHEBI:24646"/>
        <dbReference type="ChEBI" id="CHEBI:57540"/>
        <dbReference type="ChEBI" id="CHEBI:57945"/>
        <dbReference type="ChEBI" id="CHEBI:132124"/>
    </reaction>
</comment>
<evidence type="ECO:0000259" key="8">
    <source>
        <dbReference type="Pfam" id="PF00346"/>
    </source>
</evidence>
<comment type="subcellular location">
    <subcellularLocation>
        <location evidence="6">Cell membrane</location>
        <topology evidence="6">Peripheral membrane protein</topology>
        <orientation evidence="6">Cytoplasmic side</orientation>
    </subcellularLocation>
</comment>
<dbReference type="Proteomes" id="UP001155057">
    <property type="component" value="Unassembled WGS sequence"/>
</dbReference>
<dbReference type="GO" id="GO:0005886">
    <property type="term" value="C:plasma membrane"/>
    <property type="evidence" value="ECO:0007669"/>
    <property type="project" value="UniProtKB-SubCell"/>
</dbReference>
<dbReference type="NCBIfam" id="NF004739">
    <property type="entry name" value="PRK06075.1"/>
    <property type="match status" value="1"/>
</dbReference>
<comment type="subunit">
    <text evidence="6">NDH-1 is composed of 14 different subunits. Subunits NuoB, C, D, E, F, and G constitute the peripheral sector of the complex.</text>
</comment>
<dbReference type="InterPro" id="IPR014029">
    <property type="entry name" value="NADH_UbQ_OxRdtase_49kDa_CS"/>
</dbReference>
<dbReference type="Proteomes" id="UP001155010">
    <property type="component" value="Unassembled WGS sequence"/>
</dbReference>
<evidence type="ECO:0000313" key="12">
    <source>
        <dbReference type="Proteomes" id="UP001155040"/>
    </source>
</evidence>
<dbReference type="Gene3D" id="1.10.645.10">
    <property type="entry name" value="Cytochrome-c3 Hydrogenase, chain B"/>
    <property type="match status" value="1"/>
</dbReference>
<evidence type="ECO:0000256" key="5">
    <source>
        <dbReference type="ARBA" id="ARBA00023027"/>
    </source>
</evidence>
<evidence type="ECO:0000313" key="10">
    <source>
        <dbReference type="EMBL" id="MCS3951129.1"/>
    </source>
</evidence>
<dbReference type="InterPro" id="IPR029014">
    <property type="entry name" value="NiFe-Hase_large"/>
</dbReference>
<dbReference type="NCBIfam" id="TIGR01962">
    <property type="entry name" value="NuoD"/>
    <property type="match status" value="1"/>
</dbReference>
<keyword evidence="6" id="KW-0830">Ubiquinone</keyword>
<keyword evidence="3 6" id="KW-0813">Transport</keyword>
<dbReference type="PANTHER" id="PTHR11993:SF10">
    <property type="entry name" value="NADH DEHYDROGENASE [UBIQUINONE] IRON-SULFUR PROTEIN 2, MITOCHONDRIAL"/>
    <property type="match status" value="1"/>
</dbReference>
<dbReference type="EMBL" id="JANUBB010000003">
    <property type="protein sequence ID" value="MCS3951129.1"/>
    <property type="molecule type" value="Genomic_DNA"/>
</dbReference>
<evidence type="ECO:0000256" key="3">
    <source>
        <dbReference type="ARBA" id="ARBA00022448"/>
    </source>
</evidence>
<evidence type="ECO:0000313" key="11">
    <source>
        <dbReference type="EMBL" id="MCS4035670.1"/>
    </source>
</evidence>
<reference evidence="11" key="1">
    <citation type="submission" date="2022-08" db="EMBL/GenBank/DDBJ databases">
        <title>Genomic Encyclopedia of Type Strains, Phase V (KMG-V): Genome sequencing to study the core and pangenomes of soil and plant-associated prokaryotes.</title>
        <authorList>
            <person name="Whitman W."/>
        </authorList>
    </citation>
    <scope>NUCLEOTIDE SEQUENCE</scope>
    <source>
        <strain evidence="10">SP2017</strain>
        <strain evidence="11">SP3012</strain>
        <strain evidence="9">SP3049</strain>
    </source>
</reference>
<dbReference type="EMBL" id="JANUBF010000003">
    <property type="protein sequence ID" value="MCS4035670.1"/>
    <property type="molecule type" value="Genomic_DNA"/>
</dbReference>
<comment type="caution">
    <text evidence="11">The sequence shown here is derived from an EMBL/GenBank/DDBJ whole genome shotgun (WGS) entry which is preliminary data.</text>
</comment>
<dbReference type="SUPFAM" id="SSF56762">
    <property type="entry name" value="HydB/Nqo4-like"/>
    <property type="match status" value="1"/>
</dbReference>
<evidence type="ECO:0000313" key="9">
    <source>
        <dbReference type="EMBL" id="MCS3709468.1"/>
    </source>
</evidence>
<name>A0A9X2UJ44_9BACT</name>
<sequence length="451" mass="51407">MPQTQKPDFPGNDLGDQFRFWPKHNEKIYERLENKHAWLEEKRAAAQGDGKPPATQRSEVDPLENEMILNIGPQHPATHGVLRCVVKMDGETIEKSVLDIGYLHRGIEKLAEHKTYQEFMPYTDRMDYLSPYSNNVAWCLAVEKLADIEVPERAQWIRMIMSELARISSHCLWLGVGMMDAGAVSGFVWTFQEREEIYSIMDEVAGARFTVSHSRIGGVANDFSPRAIEMIRDFVDKFPDRIAGWEGLLNKNRIWVERNKGVGRVTKEEALELGLTGPNLRGSGVPYDVRRFEPYLKYDEVDFTIPVREEGDCLARYFLRLDEMKQSVRIIEQCLDRMTEGPIRSDDAKEAYPSKEEVYYSMEGMIHDFMYTDVGTVPPKGAHSYHAIEGPKGELGFYLTSDGTGRPWRVRINAPSFTNLQAMEHMLEGEMVADTVVIIGSLDPVMGEADK</sequence>
<evidence type="ECO:0000256" key="4">
    <source>
        <dbReference type="ARBA" id="ARBA00022967"/>
    </source>
</evidence>
<evidence type="ECO:0000256" key="7">
    <source>
        <dbReference type="RuleBase" id="RU003685"/>
    </source>
</evidence>
<protein>
    <recommendedName>
        <fullName evidence="6">NADH-quinone oxidoreductase subunit D</fullName>
        <ecNumber evidence="6">7.1.1.-</ecNumber>
    </recommendedName>
    <alternativeName>
        <fullName evidence="6">NADH dehydrogenase I subunit D</fullName>
    </alternativeName>
    <alternativeName>
        <fullName evidence="6">NDH-1 subunit D</fullName>
    </alternativeName>
</protein>
<dbReference type="HAMAP" id="MF_01358">
    <property type="entry name" value="NDH1_NuoD"/>
    <property type="match status" value="1"/>
</dbReference>
<evidence type="ECO:0000256" key="2">
    <source>
        <dbReference type="ARBA" id="ARBA00005769"/>
    </source>
</evidence>
<dbReference type="EC" id="7.1.1.-" evidence="6"/>
<dbReference type="InterPro" id="IPR001135">
    <property type="entry name" value="NADH_Q_OxRdtase_suD"/>
</dbReference>
<feature type="domain" description="NADH-quinone oxidoreductase subunit D" evidence="8">
    <location>
        <begin position="180"/>
        <end position="451"/>
    </location>
</feature>
<dbReference type="PANTHER" id="PTHR11993">
    <property type="entry name" value="NADH-UBIQUINONE OXIDOREDUCTASE 49 KDA SUBUNIT"/>
    <property type="match status" value="1"/>
</dbReference>
<keyword evidence="6" id="KW-0874">Quinone</keyword>
<proteinExistence type="inferred from homology"/>
<evidence type="ECO:0000256" key="6">
    <source>
        <dbReference type="HAMAP-Rule" id="MF_01358"/>
    </source>
</evidence>
<dbReference type="Pfam" id="PF00346">
    <property type="entry name" value="Complex1_49kDa"/>
    <property type="match status" value="1"/>
</dbReference>
<dbReference type="AlphaFoldDB" id="A0A9X2UJ44"/>
<dbReference type="Proteomes" id="UP001155040">
    <property type="component" value="Unassembled WGS sequence"/>
</dbReference>